<dbReference type="EMBL" id="MH591106">
    <property type="protein sequence ID" value="AYC65158.1"/>
    <property type="molecule type" value="Genomic_DNA"/>
</dbReference>
<keyword evidence="1" id="KW-0150">Chloroplast</keyword>
<reference evidence="1" key="1">
    <citation type="submission" date="2018-07" db="EMBL/GenBank/DDBJ databases">
        <authorList>
            <person name="Quirk P.G."/>
            <person name="Krulwich T.A."/>
        </authorList>
    </citation>
    <scope>NUCLEOTIDE SEQUENCE</scope>
</reference>
<sequence length="99" mass="11909">MNRNIQRFNLELLNPLIFNFPRILAQNNILKLLLNLKNILIIVFNNQVSFGGSVRCLLENRRIKHRKILRSMFNFRHRKLSSRALFRIKFFNRSPKSSK</sequence>
<reference evidence="1" key="2">
    <citation type="journal article" date="2019" name="Mol. Phylogenet. Evol.">
        <title>Reassessment of the classification of bryopsidales (chlorophyta) based on chloroplast phylogenomic analyses.</title>
        <authorList>
            <person name="Cremen M.C."/>
            <person name="Leliaert F."/>
            <person name="West J."/>
            <person name="Lam D.W."/>
            <person name="Shimada S."/>
            <person name="Lopez-Bautista J.M."/>
            <person name="Verbruggen H."/>
        </authorList>
    </citation>
    <scope>NUCLEOTIDE SEQUENCE</scope>
</reference>
<keyword evidence="1" id="KW-0934">Plastid</keyword>
<dbReference type="GeneID" id="38278989"/>
<dbReference type="AlphaFoldDB" id="A0A386B0C9"/>
<accession>A0A386B0C9</accession>
<organism evidence="1">
    <name type="scientific">Caulerpa verticillata</name>
    <dbReference type="NCBI Taxonomy" id="177082"/>
    <lineage>
        <taxon>Eukaryota</taxon>
        <taxon>Viridiplantae</taxon>
        <taxon>Chlorophyta</taxon>
        <taxon>core chlorophytes</taxon>
        <taxon>Ulvophyceae</taxon>
        <taxon>TCBD clade</taxon>
        <taxon>Bryopsidales</taxon>
        <taxon>Halimedineae</taxon>
        <taxon>Caulerpaceae</taxon>
        <taxon>Caulerpa</taxon>
    </lineage>
</organism>
<geneLocation type="chloroplast" evidence="1"/>
<dbReference type="RefSeq" id="YP_009519199.1">
    <property type="nucleotide sequence ID" value="NC_039523.1"/>
</dbReference>
<gene>
    <name evidence="1" type="primary">orf99</name>
</gene>
<proteinExistence type="predicted"/>
<name>A0A386B0C9_9CHLO</name>
<evidence type="ECO:0000313" key="1">
    <source>
        <dbReference type="EMBL" id="AYC65158.1"/>
    </source>
</evidence>
<protein>
    <submittedName>
        <fullName evidence="1">Uncharacterized protein</fullName>
    </submittedName>
</protein>